<sequence>MRTTIAETDKGGRMIEHLEDVVLIRVGVVEHRNEEHRSAVTLQHQVVEKFERGDTESSGSGCE</sequence>
<name>A0A6J6P8T9_9ZZZZ</name>
<gene>
    <name evidence="1" type="ORF">UFOPK2350_01822</name>
</gene>
<reference evidence="1" key="1">
    <citation type="submission" date="2020-05" db="EMBL/GenBank/DDBJ databases">
        <authorList>
            <person name="Chiriac C."/>
            <person name="Salcher M."/>
            <person name="Ghai R."/>
            <person name="Kavagutti S V."/>
        </authorList>
    </citation>
    <scope>NUCLEOTIDE SEQUENCE</scope>
</reference>
<organism evidence="1">
    <name type="scientific">freshwater metagenome</name>
    <dbReference type="NCBI Taxonomy" id="449393"/>
    <lineage>
        <taxon>unclassified sequences</taxon>
        <taxon>metagenomes</taxon>
        <taxon>ecological metagenomes</taxon>
    </lineage>
</organism>
<protein>
    <submittedName>
        <fullName evidence="1">Unannotated protein</fullName>
    </submittedName>
</protein>
<proteinExistence type="predicted"/>
<dbReference type="AlphaFoldDB" id="A0A6J6P8T9"/>
<dbReference type="EMBL" id="CAEZXE010000230">
    <property type="protein sequence ID" value="CAB4695830.1"/>
    <property type="molecule type" value="Genomic_DNA"/>
</dbReference>
<accession>A0A6J6P8T9</accession>
<evidence type="ECO:0000313" key="1">
    <source>
        <dbReference type="EMBL" id="CAB4695830.1"/>
    </source>
</evidence>